<dbReference type="PANTHER" id="PTHR31286:SF99">
    <property type="entry name" value="DUF4283 DOMAIN-CONTAINING PROTEIN"/>
    <property type="match status" value="1"/>
</dbReference>
<dbReference type="EMBL" id="BKCJ010428074">
    <property type="protein sequence ID" value="GFA46071.1"/>
    <property type="molecule type" value="Genomic_DNA"/>
</dbReference>
<dbReference type="PANTHER" id="PTHR31286">
    <property type="entry name" value="GLYCINE-RICH CELL WALL STRUCTURAL PROTEIN 1.8-LIKE"/>
    <property type="match status" value="1"/>
</dbReference>
<dbReference type="AlphaFoldDB" id="A0A699JP42"/>
<name>A0A699JP42_TANCI</name>
<evidence type="ECO:0000313" key="1">
    <source>
        <dbReference type="EMBL" id="GFA46071.1"/>
    </source>
</evidence>
<dbReference type="InterPro" id="IPR040256">
    <property type="entry name" value="At4g02000-like"/>
</dbReference>
<comment type="caution">
    <text evidence="1">The sequence shown here is derived from an EMBL/GenBank/DDBJ whole genome shotgun (WGS) entry which is preliminary data.</text>
</comment>
<feature type="non-terminal residue" evidence="1">
    <location>
        <position position="1"/>
    </location>
</feature>
<proteinExistence type="predicted"/>
<protein>
    <submittedName>
        <fullName evidence="1">Uncharacterized protein</fullName>
    </submittedName>
</protein>
<accession>A0A699JP42</accession>
<gene>
    <name evidence="1" type="ORF">Tci_618043</name>
</gene>
<organism evidence="1">
    <name type="scientific">Tanacetum cinerariifolium</name>
    <name type="common">Dalmatian daisy</name>
    <name type="synonym">Chrysanthemum cinerariifolium</name>
    <dbReference type="NCBI Taxonomy" id="118510"/>
    <lineage>
        <taxon>Eukaryota</taxon>
        <taxon>Viridiplantae</taxon>
        <taxon>Streptophyta</taxon>
        <taxon>Embryophyta</taxon>
        <taxon>Tracheophyta</taxon>
        <taxon>Spermatophyta</taxon>
        <taxon>Magnoliopsida</taxon>
        <taxon>eudicotyledons</taxon>
        <taxon>Gunneridae</taxon>
        <taxon>Pentapetalae</taxon>
        <taxon>asterids</taxon>
        <taxon>campanulids</taxon>
        <taxon>Asterales</taxon>
        <taxon>Asteraceae</taxon>
        <taxon>Asteroideae</taxon>
        <taxon>Anthemideae</taxon>
        <taxon>Anthemidinae</taxon>
        <taxon>Tanacetum</taxon>
    </lineage>
</organism>
<sequence length="421" mass="46702">EENVGQSSSGPTACESGPDVSFASLLRGEPKRKGLNFRTLITQARNGADVAVRLESTRVVSERYANSAYGFFLGNRVAYSVVASHDSMLENGLWFICNNPLILKKWNPDVNLMKKDVVNILVWVKLHGVLVTTFMEDGLSAIATKIGTPLMLYSYTSDMCIKSWGRSSYARALIEIRADVESKDTIVVAMPKLTGEGFYTCTIHVEYEWKPPRCVCCKVFGHIQDECLKNPGLAMANNLKKPIQAPRGVQVGSKVGFKPKKSICLLLKSLLPTPTYQRGGSNLASNEADSSGTSFWNVETSSTSTTPIVDKTGKLENLIIKGKVTLVDDDGKSLKKVDYPGEHDTDDEVCSVDNYMACSMATETVVFDTKSLLEQWMDSYKNGDYDEDPYDDDMCEGQDLSDKLQDICNNLDIRVRNRRKK</sequence>
<reference evidence="1" key="1">
    <citation type="journal article" date="2019" name="Sci. Rep.">
        <title>Draft genome of Tanacetum cinerariifolium, the natural source of mosquito coil.</title>
        <authorList>
            <person name="Yamashiro T."/>
            <person name="Shiraishi A."/>
            <person name="Satake H."/>
            <person name="Nakayama K."/>
        </authorList>
    </citation>
    <scope>NUCLEOTIDE SEQUENCE</scope>
</reference>